<dbReference type="InterPro" id="IPR001382">
    <property type="entry name" value="Glyco_hydro_47"/>
</dbReference>
<evidence type="ECO:0000256" key="14">
    <source>
        <dbReference type="SAM" id="MobiDB-lite"/>
    </source>
</evidence>
<feature type="active site" description="Proton donor" evidence="10">
    <location>
        <position position="439"/>
    </location>
</feature>
<keyword evidence="7 12" id="KW-1015">Disulfide bond</keyword>
<sequence>MRPTHQPIATKPSTDTTLQAGQPVPTKPSINTSLPIDLPGMTNVLSRYRNTDSHEYMKQWPGDLATNWRATQKQQMKLDDIIREAHCEDCRDSSLVDWAQRRKQVVSAAKRAWDFYYRDAFGLDEYRPISHTGRNFSQTGLGYYIADVLDTLWLMGLKDEYKAGRDFLVSQVTFEQPGSVSLFETTIRLLGGLLSAYRWSGETDRALLEVADQLGSRLAMSFNTSTGIPPETAILRSDGMPFAVESSTSEVSTLQLEFRYLAKLTGKQNYQQQVDRIMDIIFKAPKFDGLVSNYINAASGEFTGTFISLGSRGDSYYEYLLKQWLQTRQTEPVFREEYDSAMDGVRKFLATVSPDQNLTYIGELLRIESAAPKFSPKMDHLACFLAGNLALGSTNGVPLSDILPSSLRPRDREDLILGRELGETCAHMYFDTPSGLAPEIGWFRQVDSKTGKDISFNSDEQLIKPDGDILVHTLDRHYILRPETVESFYLLWKITGETKWREYGWRVFEAIEKWAWSPEYGYTSIDNVCVIPPTRRDSIETFFLSETLKYLYLLFNDADPTSLVDHVFNSEAHPLPMFTWE</sequence>
<comment type="pathway">
    <text evidence="2">Protein modification; protein glycosylation.</text>
</comment>
<proteinExistence type="inferred from homology"/>
<feature type="region of interest" description="Disordered" evidence="14">
    <location>
        <begin position="1"/>
        <end position="35"/>
    </location>
</feature>
<dbReference type="InterPro" id="IPR036026">
    <property type="entry name" value="Seven-hairpin_glycosidases"/>
</dbReference>
<comment type="similarity">
    <text evidence="3 13">Belongs to the glycosyl hydrolase 47 family.</text>
</comment>
<feature type="active site" evidence="10">
    <location>
        <position position="314"/>
    </location>
</feature>
<dbReference type="InterPro" id="IPR050749">
    <property type="entry name" value="Glycosyl_Hydrolase_47"/>
</dbReference>
<feature type="disulfide bond" evidence="12">
    <location>
        <begin position="383"/>
        <end position="425"/>
    </location>
</feature>
<dbReference type="PANTHER" id="PTHR11742:SF55">
    <property type="entry name" value="ENDOPLASMIC RETICULUM MANNOSYL-OLIGOSACCHARIDE 1,2-ALPHA-MANNOSIDASE"/>
    <property type="match status" value="1"/>
</dbReference>
<dbReference type="OrthoDB" id="8118055at2759"/>
<reference evidence="15" key="1">
    <citation type="submission" date="2022-07" db="EMBL/GenBank/DDBJ databases">
        <title>Phylogenomic reconstructions and comparative analyses of Kickxellomycotina fungi.</title>
        <authorList>
            <person name="Reynolds N.K."/>
            <person name="Stajich J.E."/>
            <person name="Barry K."/>
            <person name="Grigoriev I.V."/>
            <person name="Crous P."/>
            <person name="Smith M.E."/>
        </authorList>
    </citation>
    <scope>NUCLEOTIDE SEQUENCE</scope>
    <source>
        <strain evidence="15">NRRL 1565</strain>
    </source>
</reference>
<dbReference type="Gene3D" id="1.50.10.10">
    <property type="match status" value="1"/>
</dbReference>
<keyword evidence="13 15" id="KW-0326">Glycosidase</keyword>
<keyword evidence="6 11" id="KW-0106">Calcium</keyword>
<keyword evidence="5 13" id="KW-0378">Hydrolase</keyword>
<name>A0A9W8LRM5_9FUNG</name>
<dbReference type="GO" id="GO:0036503">
    <property type="term" value="P:ERAD pathway"/>
    <property type="evidence" value="ECO:0007669"/>
    <property type="project" value="UniProtKB-ARBA"/>
</dbReference>
<accession>A0A9W8LRM5</accession>
<evidence type="ECO:0000313" key="15">
    <source>
        <dbReference type="EMBL" id="KAJ2802674.1"/>
    </source>
</evidence>
<evidence type="ECO:0000256" key="11">
    <source>
        <dbReference type="PIRSR" id="PIRSR601382-2"/>
    </source>
</evidence>
<dbReference type="EMBL" id="JANBUO010000626">
    <property type="protein sequence ID" value="KAJ2802674.1"/>
    <property type="molecule type" value="Genomic_DNA"/>
</dbReference>
<evidence type="ECO:0000256" key="12">
    <source>
        <dbReference type="PIRSR" id="PIRSR601382-3"/>
    </source>
</evidence>
<dbReference type="GO" id="GO:0004571">
    <property type="term" value="F:mannosyl-oligosaccharide 1,2-alpha-mannosidase activity"/>
    <property type="evidence" value="ECO:0007669"/>
    <property type="project" value="UniProtKB-EC"/>
</dbReference>
<evidence type="ECO:0000256" key="2">
    <source>
        <dbReference type="ARBA" id="ARBA00004922"/>
    </source>
</evidence>
<feature type="active site" evidence="10">
    <location>
        <position position="483"/>
    </location>
</feature>
<evidence type="ECO:0000256" key="5">
    <source>
        <dbReference type="ARBA" id="ARBA00022801"/>
    </source>
</evidence>
<evidence type="ECO:0000256" key="13">
    <source>
        <dbReference type="RuleBase" id="RU361193"/>
    </source>
</evidence>
<dbReference type="GO" id="GO:0005783">
    <property type="term" value="C:endoplasmic reticulum"/>
    <property type="evidence" value="ECO:0007669"/>
    <property type="project" value="TreeGrafter"/>
</dbReference>
<protein>
    <recommendedName>
        <fullName evidence="13">alpha-1,2-Mannosidase</fullName>
        <ecNumber evidence="13">3.2.1.-</ecNumber>
    </recommendedName>
</protein>
<comment type="catalytic activity">
    <reaction evidence="8">
        <text>N(4)-(alpha-D-Man-(1-&gt;2)-alpha-D-Man-(1-&gt;2)-alpha-D-Man-(1-&gt;3)-[alpha-D-Man-(1-&gt;3)-[alpha-D-Man-(1-&gt;2)-alpha-D-Man-(1-&gt;6)]-alpha-D-Man-(1-&gt;6)]-beta-D-Man-(1-&gt;4)-beta-D-GlcNAc-(1-&gt;4)-beta-D-GlcNAc)-L-asparaginyl-[protein] (N-glucan mannose isomer 8A1,2,3B1,3) + 3 H2O = N(4)-(alpha-D-Man-(1-&gt;3)-[alpha-D-Man-(1-&gt;3)-[alpha-D-Man-(1-&gt;6)]-alpha-D-Man-(1-&gt;6)]-beta-D-Man-(1-&gt;4)-beta-D-GlcNAc-(1-&gt;4)-beta-D-GlcNAc)-L-asparaginyl-[protein] (N-glucan mannose isomer 5A1,2) + 3 beta-D-mannose</text>
        <dbReference type="Rhea" id="RHEA:56028"/>
        <dbReference type="Rhea" id="RHEA-COMP:14358"/>
        <dbReference type="Rhea" id="RHEA-COMP:14367"/>
        <dbReference type="ChEBI" id="CHEBI:15377"/>
        <dbReference type="ChEBI" id="CHEBI:28563"/>
        <dbReference type="ChEBI" id="CHEBI:59087"/>
        <dbReference type="ChEBI" id="CHEBI:60628"/>
        <dbReference type="EC" id="3.2.1.113"/>
    </reaction>
</comment>
<organism evidence="15 16">
    <name type="scientific">Coemansia guatemalensis</name>
    <dbReference type="NCBI Taxonomy" id="2761395"/>
    <lineage>
        <taxon>Eukaryota</taxon>
        <taxon>Fungi</taxon>
        <taxon>Fungi incertae sedis</taxon>
        <taxon>Zoopagomycota</taxon>
        <taxon>Kickxellomycotina</taxon>
        <taxon>Kickxellomycetes</taxon>
        <taxon>Kickxellales</taxon>
        <taxon>Kickxellaceae</taxon>
        <taxon>Coemansia</taxon>
    </lineage>
</organism>
<dbReference type="PANTHER" id="PTHR11742">
    <property type="entry name" value="MANNOSYL-OLIGOSACCHARIDE ALPHA-1,2-MANNOSIDASE-RELATED"/>
    <property type="match status" value="1"/>
</dbReference>
<evidence type="ECO:0000256" key="3">
    <source>
        <dbReference type="ARBA" id="ARBA00007658"/>
    </source>
</evidence>
<dbReference type="EC" id="3.2.1.-" evidence="13"/>
<keyword evidence="16" id="KW-1185">Reference proteome</keyword>
<dbReference type="GO" id="GO:0005975">
    <property type="term" value="P:carbohydrate metabolic process"/>
    <property type="evidence" value="ECO:0007669"/>
    <property type="project" value="InterPro"/>
</dbReference>
<evidence type="ECO:0000313" key="16">
    <source>
        <dbReference type="Proteomes" id="UP001140094"/>
    </source>
</evidence>
<feature type="binding site" evidence="11">
    <location>
        <position position="570"/>
    </location>
    <ligand>
        <name>Ca(2+)</name>
        <dbReference type="ChEBI" id="CHEBI:29108"/>
    </ligand>
</feature>
<feature type="compositionally biased region" description="Polar residues" evidence="14">
    <location>
        <begin position="11"/>
        <end position="20"/>
    </location>
</feature>
<comment type="caution">
    <text evidence="15">The sequence shown here is derived from an EMBL/GenBank/DDBJ whole genome shotgun (WGS) entry which is preliminary data.</text>
</comment>
<keyword evidence="4 11" id="KW-0479">Metal-binding</keyword>
<evidence type="ECO:0000256" key="9">
    <source>
        <dbReference type="ARBA" id="ARBA00048605"/>
    </source>
</evidence>
<dbReference type="AlphaFoldDB" id="A0A9W8LRM5"/>
<dbReference type="SUPFAM" id="SSF48225">
    <property type="entry name" value="Seven-hairpin glycosidases"/>
    <property type="match status" value="1"/>
</dbReference>
<dbReference type="PRINTS" id="PR00747">
    <property type="entry name" value="GLYHDRLASE47"/>
</dbReference>
<comment type="catalytic activity">
    <reaction evidence="9">
        <text>N(4)-(alpha-D-Man-(1-&gt;2)-alpha-D-Man-(1-&gt;2)-alpha-D-Man-(1-&gt;3)-[alpha-D-Man-(1-&gt;2)-alpha-D-Man-(1-&gt;3)-[alpha-D-Man-(1-&gt;2)-alpha-D-Man-(1-&gt;6)]-alpha-D-Man-(1-&gt;6)]-beta-D-Man-(1-&gt;4)-beta-D-GlcNAc-(1-&gt;4)-beta-D-GlcNAc)-L-asparaginyl-[protein] (N-glucan mannose isomer 9A1,2,3B1,2,3) + 4 H2O = N(4)-(alpha-D-Man-(1-&gt;3)-[alpha-D-Man-(1-&gt;3)-[alpha-D-Man-(1-&gt;6)]-alpha-D-Man-(1-&gt;6)]-beta-D-Man-(1-&gt;4)-beta-D-GlcNAc-(1-&gt;4)-beta-D-GlcNAc)-L-asparaginyl-[protein] (N-glucan mannose isomer 5A1,2) + 4 beta-D-mannose</text>
        <dbReference type="Rhea" id="RHEA:56008"/>
        <dbReference type="Rhea" id="RHEA-COMP:14356"/>
        <dbReference type="Rhea" id="RHEA-COMP:14367"/>
        <dbReference type="ChEBI" id="CHEBI:15377"/>
        <dbReference type="ChEBI" id="CHEBI:28563"/>
        <dbReference type="ChEBI" id="CHEBI:59087"/>
        <dbReference type="ChEBI" id="CHEBI:139493"/>
        <dbReference type="EC" id="3.2.1.113"/>
    </reaction>
</comment>
<evidence type="ECO:0000256" key="4">
    <source>
        <dbReference type="ARBA" id="ARBA00022723"/>
    </source>
</evidence>
<dbReference type="Pfam" id="PF01532">
    <property type="entry name" value="Glyco_hydro_47"/>
    <property type="match status" value="1"/>
</dbReference>
<evidence type="ECO:0000256" key="10">
    <source>
        <dbReference type="PIRSR" id="PIRSR601382-1"/>
    </source>
</evidence>
<gene>
    <name evidence="15" type="primary">MNS1_2</name>
    <name evidence="15" type="ORF">H4R20_003189</name>
</gene>
<dbReference type="InterPro" id="IPR012341">
    <property type="entry name" value="6hp_glycosidase-like_sf"/>
</dbReference>
<comment type="cofactor">
    <cofactor evidence="1 11">
        <name>Ca(2+)</name>
        <dbReference type="ChEBI" id="CHEBI:29108"/>
    </cofactor>
</comment>
<dbReference type="GO" id="GO:0005509">
    <property type="term" value="F:calcium ion binding"/>
    <property type="evidence" value="ECO:0007669"/>
    <property type="project" value="InterPro"/>
</dbReference>
<dbReference type="Proteomes" id="UP001140094">
    <property type="component" value="Unassembled WGS sequence"/>
</dbReference>
<evidence type="ECO:0000256" key="7">
    <source>
        <dbReference type="ARBA" id="ARBA00023157"/>
    </source>
</evidence>
<evidence type="ECO:0000256" key="6">
    <source>
        <dbReference type="ARBA" id="ARBA00022837"/>
    </source>
</evidence>
<evidence type="ECO:0000256" key="1">
    <source>
        <dbReference type="ARBA" id="ARBA00001913"/>
    </source>
</evidence>
<dbReference type="GO" id="GO:0016020">
    <property type="term" value="C:membrane"/>
    <property type="evidence" value="ECO:0007669"/>
    <property type="project" value="InterPro"/>
</dbReference>
<feature type="active site" description="Proton donor" evidence="10">
    <location>
        <position position="184"/>
    </location>
</feature>
<evidence type="ECO:0000256" key="8">
    <source>
        <dbReference type="ARBA" id="ARBA00047669"/>
    </source>
</evidence>